<protein>
    <recommendedName>
        <fullName evidence="2">Methylated-DNA-[protein]-cysteine S-methyltransferase DNA binding domain-containing protein</fullName>
    </recommendedName>
</protein>
<feature type="domain" description="Methylated-DNA-[protein]-cysteine S-methyltransferase DNA binding" evidence="2">
    <location>
        <begin position="2"/>
        <end position="82"/>
    </location>
</feature>
<dbReference type="SUPFAM" id="SSF46767">
    <property type="entry name" value="Methylated DNA-protein cysteine methyltransferase, C-terminal domain"/>
    <property type="match status" value="1"/>
</dbReference>
<dbReference type="InterPro" id="IPR036217">
    <property type="entry name" value="MethylDNA_cys_MeTrfase_DNAb"/>
</dbReference>
<dbReference type="Pfam" id="PF01035">
    <property type="entry name" value="DNA_binding_1"/>
    <property type="match status" value="1"/>
</dbReference>
<gene>
    <name evidence="3" type="ORF">A2160_04300</name>
</gene>
<dbReference type="GO" id="GO:0006281">
    <property type="term" value="P:DNA repair"/>
    <property type="evidence" value="ECO:0007669"/>
    <property type="project" value="InterPro"/>
</dbReference>
<dbReference type="STRING" id="1797457.A2160_04300"/>
<dbReference type="InterPro" id="IPR052520">
    <property type="entry name" value="ATL_DNA_repair"/>
</dbReference>
<dbReference type="InterPro" id="IPR036388">
    <property type="entry name" value="WH-like_DNA-bd_sf"/>
</dbReference>
<evidence type="ECO:0000256" key="1">
    <source>
        <dbReference type="ARBA" id="ARBA00022763"/>
    </source>
</evidence>
<dbReference type="PANTHER" id="PTHR42942:SF1">
    <property type="entry name" value="ALKYLTRANSFERASE-LIKE PROTEIN 1"/>
    <property type="match status" value="1"/>
</dbReference>
<dbReference type="PANTHER" id="PTHR42942">
    <property type="entry name" value="6-O-METHYLGUANINE DNA METHYLTRANSFERASE"/>
    <property type="match status" value="1"/>
</dbReference>
<evidence type="ECO:0000313" key="4">
    <source>
        <dbReference type="Proteomes" id="UP000177006"/>
    </source>
</evidence>
<dbReference type="AlphaFoldDB" id="A0A1F5E6C2"/>
<organism evidence="3 4">
    <name type="scientific">Candidatus Beckwithbacteria bacterium RBG_13_42_9</name>
    <dbReference type="NCBI Taxonomy" id="1797457"/>
    <lineage>
        <taxon>Bacteria</taxon>
        <taxon>Candidatus Beckwithiibacteriota</taxon>
    </lineage>
</organism>
<dbReference type="EMBL" id="MEZK01000014">
    <property type="protein sequence ID" value="OGD62957.1"/>
    <property type="molecule type" value="Genomic_DNA"/>
</dbReference>
<comment type="caution">
    <text evidence="3">The sequence shown here is derived from an EMBL/GenBank/DDBJ whole genome shotgun (WGS) entry which is preliminary data.</text>
</comment>
<proteinExistence type="predicted"/>
<dbReference type="Proteomes" id="UP000177006">
    <property type="component" value="Unassembled WGS sequence"/>
</dbReference>
<keyword evidence="1" id="KW-0227">DNA damage</keyword>
<dbReference type="GO" id="GO:0003824">
    <property type="term" value="F:catalytic activity"/>
    <property type="evidence" value="ECO:0007669"/>
    <property type="project" value="InterPro"/>
</dbReference>
<dbReference type="InterPro" id="IPR014048">
    <property type="entry name" value="MethylDNA_cys_MeTrfase_DNA-bd"/>
</dbReference>
<accession>A0A1F5E6C2</accession>
<dbReference type="CDD" id="cd06445">
    <property type="entry name" value="ATase"/>
    <property type="match status" value="1"/>
</dbReference>
<dbReference type="Gene3D" id="1.10.10.10">
    <property type="entry name" value="Winged helix-like DNA-binding domain superfamily/Winged helix DNA-binding domain"/>
    <property type="match status" value="1"/>
</dbReference>
<evidence type="ECO:0000313" key="3">
    <source>
        <dbReference type="EMBL" id="OGD62957.1"/>
    </source>
</evidence>
<sequence>MDFFQRVYQLTRQISAGKVATYGQLAKALGTRDARRVGQALHANKDAKTPCHRVVNKSGELAANFGWDGWREQKRRLEVEGVKVNERNVDLNKYQWEK</sequence>
<name>A0A1F5E6C2_9BACT</name>
<dbReference type="NCBIfam" id="TIGR00589">
    <property type="entry name" value="ogt"/>
    <property type="match status" value="1"/>
</dbReference>
<reference evidence="3 4" key="1">
    <citation type="journal article" date="2016" name="Nat. Commun.">
        <title>Thousands of microbial genomes shed light on interconnected biogeochemical processes in an aquifer system.</title>
        <authorList>
            <person name="Anantharaman K."/>
            <person name="Brown C.T."/>
            <person name="Hug L.A."/>
            <person name="Sharon I."/>
            <person name="Castelle C.J."/>
            <person name="Probst A.J."/>
            <person name="Thomas B.C."/>
            <person name="Singh A."/>
            <person name="Wilkins M.J."/>
            <person name="Karaoz U."/>
            <person name="Brodie E.L."/>
            <person name="Williams K.H."/>
            <person name="Hubbard S.S."/>
            <person name="Banfield J.F."/>
        </authorList>
    </citation>
    <scope>NUCLEOTIDE SEQUENCE [LARGE SCALE GENOMIC DNA]</scope>
</reference>
<evidence type="ECO:0000259" key="2">
    <source>
        <dbReference type="Pfam" id="PF01035"/>
    </source>
</evidence>